<evidence type="ECO:0000259" key="1">
    <source>
        <dbReference type="PROSITE" id="PS50093"/>
    </source>
</evidence>
<dbReference type="InterPro" id="IPR000601">
    <property type="entry name" value="PKD_dom"/>
</dbReference>
<dbReference type="Gene3D" id="2.60.40.1080">
    <property type="match status" value="4"/>
</dbReference>
<dbReference type="SUPFAM" id="SSF49299">
    <property type="entry name" value="PKD domain"/>
    <property type="match status" value="2"/>
</dbReference>
<dbReference type="InterPro" id="IPR045197">
    <property type="entry name" value="NUP210-like"/>
</dbReference>
<dbReference type="PANTHER" id="PTHR23019">
    <property type="entry name" value="NUCLEAR PORE MEMBRANE GLYCOPROTEIN GP210-RELATED"/>
    <property type="match status" value="1"/>
</dbReference>
<dbReference type="PANTHER" id="PTHR23019:SF0">
    <property type="entry name" value="NUCLEAR PORE MEMBRANE GLYCOPROTEIN 210"/>
    <property type="match status" value="1"/>
</dbReference>
<accession>F8FN56</accession>
<dbReference type="InterPro" id="IPR022409">
    <property type="entry name" value="PKD/Chitinase_dom"/>
</dbReference>
<dbReference type="EMBL" id="CP002869">
    <property type="protein sequence ID" value="AEI45726.1"/>
    <property type="molecule type" value="Genomic_DNA"/>
</dbReference>
<dbReference type="RefSeq" id="WP_013920867.1">
    <property type="nucleotide sequence ID" value="NC_015690.1"/>
</dbReference>
<dbReference type="PROSITE" id="PS50093">
    <property type="entry name" value="PKD"/>
    <property type="match status" value="1"/>
</dbReference>
<evidence type="ECO:0000313" key="2">
    <source>
        <dbReference type="EMBL" id="AEI45726.1"/>
    </source>
</evidence>
<dbReference type="Gene3D" id="2.60.40.10">
    <property type="entry name" value="Immunoglobulins"/>
    <property type="match status" value="2"/>
</dbReference>
<dbReference type="InterPro" id="IPR008964">
    <property type="entry name" value="Invasin/intimin_cell_adhesion"/>
</dbReference>
<sequence>MRITGHLWHRFLCRLLVFTLLFSSLSAVGIRPSEAYAADEAVKTRILEITDSGTSDLSGILGGQTSSVELTTLRMKRFVALREDLDGRYDAIYIGKGTYNPAGLPAYNNTTQNHNTTHLQNDITNLKAKEIIDGFVNKGLPVILHTDVLNQVQTGKLYTMFSPYNKPATAKENVIFVSNTDIASYTAFSAKTKFVERSAVRPRFVLTASPTDYSTNNSFIYQDGDSLTFQFDIKNVTDVAKRGLIANLYLSADQVLSTGAEQLVAWAPVTQQTGNVLSFRLPKGFSGLQYWKLEIVEGTTLTKLKDVKSGVFRFRDEVTKINVLQILPKSSSDPLRLGIDSNSSLKTESNIKQSYLKTTDYVITIDTMSILDFNATGYTTLNGKYDMLIFGFRDEYNAYAPINEQASKAVQTFITTGQAVMFTHDTIYTNSNSANWMNYFQAATGQIGPQTNMGLRAPNTTTTVVKVNEGLLTQFPYALSSGTLINLTHNQYFTLNLEDRAVVPWYNVIGSSRDVTDSWNHYYTYSKGNVTYSGTGHRNTGFPDWEQQLFVNTMFRAYIGSNHAPVISAYAPAVYSSTDNNIIPASQDIYVSYKAEDYDLNDRHLTTSVTFTYNGKTQTVLPAVQKSSGEMVSQGFANPLPDGGNLTITITATDAKGASSVKEIPVKVEKVTANLQLARTISAAKVEKNTTAELSYTITPSPVAYSSSIKESDLIIKGLQVNEVFPANLAVSQLPAGPGTFVKEGTLSGGYTVKGTLPDIQYRRSGEQFIADPVSFKISVTPQKNGSYLLDNSKLTFTDFVLNQILNHSVTRTFPFNTFNLDAVTTMTSLELTGKNLRLNDEDRLIPTILPLDTSNKNLTWTSLQPDIVSVSQTGIIKGLKAGQATIRAVSQDGSNLSATAVVNVIIPGLNIIGPANLFVGQSEAMTASLLTANETPTSYKWSVASGGEYISLSNTDQASTTITGVKPGTSTVLLTVTTDKGAVYTREATVTVMAPKLSILGPTTLYVGEQQALDFRLSEGYENATVYSWTVKDGAGSVQLTNETKPSAVLEGLQKGTATVSLTIATDKGSTYSQDFVVNVENPSVVITPGERVMNKEETLTLSAAFLPDGLKIPYTVQWTIEEPKSGVVTIVDGAQSLQGLVIKGQKPGTAHVAVTVTTDKGRVYTDRTEISVRGIGISGDSEMYEFETKDFLAIAQSVPGTGSFVNGILNAANSTWSILGGDDVVKLLQVEGQKITIEALKPGQAQIRMGLGVLSATQNITVKPLLESLELPDSLLLSTGTNNTKDLWSLLGAKLVESPEIQLPAGFDYKEARLKGNLIWSSSDPLIAEVNSNGVLTAVKNGTAGITVKYTDAVGTVYKDTVQVVVGSLLLQGAHEVMEFSAINLTAGFDAGNASADQLAEIKNGLNFQWSTADDKIASLNALTGSGVLLTGNQPGDTEIILGSGELSVTHAITVKSALKGLGLPGSYKVKRGAQIDLWKQLEAVLDPSITLPAGMNYKESRLKDRLTWTSSSPNYVSVNKNGVVQALKNGTAKITVKYTDQLGRNIITATLSIIVDTRDRF</sequence>
<dbReference type="InterPro" id="IPR032480">
    <property type="entry name" value="DUF5057"/>
</dbReference>
<dbReference type="KEGG" id="pms:KNP414_07216"/>
<dbReference type="InterPro" id="IPR013783">
    <property type="entry name" value="Ig-like_fold"/>
</dbReference>
<dbReference type="Pfam" id="PF22352">
    <property type="entry name" value="K319L-like_PKD"/>
    <property type="match status" value="1"/>
</dbReference>
<dbReference type="InterPro" id="IPR003343">
    <property type="entry name" value="Big_2"/>
</dbReference>
<reference evidence="3" key="1">
    <citation type="submission" date="2011-06" db="EMBL/GenBank/DDBJ databases">
        <title>Complete genome sequence of Paenibacillus mucilaginosus KNP414.</title>
        <authorList>
            <person name="Wang J."/>
            <person name="Hu S."/>
            <person name="Hu X."/>
            <person name="Zhang B."/>
            <person name="Dong D."/>
            <person name="Zhang S."/>
            <person name="Zhao K."/>
            <person name="Wu D."/>
        </authorList>
    </citation>
    <scope>NUCLEOTIDE SEQUENCE [LARGE SCALE GENOMIC DNA]</scope>
    <source>
        <strain evidence="3">KNP414</strain>
    </source>
</reference>
<dbReference type="InterPro" id="IPR035986">
    <property type="entry name" value="PKD_dom_sf"/>
</dbReference>
<evidence type="ECO:0000313" key="3">
    <source>
        <dbReference type="Proteomes" id="UP000006620"/>
    </source>
</evidence>
<dbReference type="Pfam" id="PF16480">
    <property type="entry name" value="DUF5057"/>
    <property type="match status" value="1"/>
</dbReference>
<proteinExistence type="predicted"/>
<dbReference type="HOGENOM" id="CLU_253713_0_0_9"/>
<organism evidence="2 3">
    <name type="scientific">Paenibacillus mucilaginosus (strain KNP414)</name>
    <dbReference type="NCBI Taxonomy" id="1036673"/>
    <lineage>
        <taxon>Bacteria</taxon>
        <taxon>Bacillati</taxon>
        <taxon>Bacillota</taxon>
        <taxon>Bacilli</taxon>
        <taxon>Bacillales</taxon>
        <taxon>Paenibacillaceae</taxon>
        <taxon>Paenibacillus</taxon>
    </lineage>
</organism>
<dbReference type="SMART" id="SM00089">
    <property type="entry name" value="PKD"/>
    <property type="match status" value="3"/>
</dbReference>
<reference evidence="2 3" key="2">
    <citation type="journal article" date="2013" name="Genome Announc.">
        <title>Genome Sequence of Growth-Improving Paenibacillus mucilaginosus Strain KNP414.</title>
        <authorList>
            <person name="Lu J.J."/>
            <person name="Wang J.F."/>
            <person name="Hu X.F."/>
        </authorList>
    </citation>
    <scope>NUCLEOTIDE SEQUENCE [LARGE SCALE GENOMIC DNA]</scope>
    <source>
        <strain evidence="2 3">KNP414</strain>
    </source>
</reference>
<dbReference type="Pfam" id="PF02368">
    <property type="entry name" value="Big_2"/>
    <property type="match status" value="2"/>
</dbReference>
<dbReference type="SMART" id="SM00635">
    <property type="entry name" value="BID_2"/>
    <property type="match status" value="5"/>
</dbReference>
<protein>
    <submittedName>
        <fullName evidence="2">Ig domain protein group 2 domain protein</fullName>
    </submittedName>
</protein>
<dbReference type="PATRIC" id="fig|1036673.3.peg.6731"/>
<dbReference type="SUPFAM" id="SSF49373">
    <property type="entry name" value="Invasin/intimin cell-adhesion fragments"/>
    <property type="match status" value="3"/>
</dbReference>
<feature type="domain" description="PKD" evidence="1">
    <location>
        <begin position="936"/>
        <end position="1000"/>
    </location>
</feature>
<dbReference type="Proteomes" id="UP000006620">
    <property type="component" value="Chromosome"/>
</dbReference>
<gene>
    <name evidence="2" type="ordered locus">KNP414_07216</name>
</gene>
<name>F8FN56_PAEMK</name>